<dbReference type="InterPro" id="IPR045865">
    <property type="entry name" value="ACT-like_dom_sf"/>
</dbReference>
<dbReference type="PATRIC" id="fig|1261.3.peg.165"/>
<dbReference type="EMBL" id="LSQZ01000075">
    <property type="protein sequence ID" value="KXI11256.1"/>
    <property type="molecule type" value="Genomic_DNA"/>
</dbReference>
<evidence type="ECO:0000313" key="3">
    <source>
        <dbReference type="Proteomes" id="UP000070326"/>
    </source>
</evidence>
<dbReference type="eggNOG" id="COG0864">
    <property type="taxonomic scope" value="Bacteria"/>
</dbReference>
<dbReference type="SUPFAM" id="SSF55021">
    <property type="entry name" value="ACT-like"/>
    <property type="match status" value="1"/>
</dbReference>
<dbReference type="Proteomes" id="UP000070326">
    <property type="component" value="Unassembled WGS sequence"/>
</dbReference>
<protein>
    <submittedName>
        <fullName evidence="1">Putative iron-only hydrogenase system regulator</fullName>
    </submittedName>
</protein>
<dbReference type="STRING" id="1261.HMPREF3195_01431"/>
<dbReference type="InterPro" id="IPR023860">
    <property type="entry name" value="FeFe-hyd_TM1266"/>
</dbReference>
<proteinExistence type="predicted"/>
<reference evidence="1 3" key="1">
    <citation type="submission" date="2016-02" db="EMBL/GenBank/DDBJ databases">
        <authorList>
            <person name="Wen L."/>
            <person name="He K."/>
            <person name="Yang H."/>
        </authorList>
    </citation>
    <scope>NUCLEOTIDE SEQUENCE [LARGE SCALE GENOMIC DNA]</scope>
    <source>
        <strain evidence="1 3">MJR8628A</strain>
    </source>
</reference>
<dbReference type="EMBL" id="UGTB01000004">
    <property type="protein sequence ID" value="SUB60401.1"/>
    <property type="molecule type" value="Genomic_DNA"/>
</dbReference>
<evidence type="ECO:0000313" key="4">
    <source>
        <dbReference type="Proteomes" id="UP000255101"/>
    </source>
</evidence>
<evidence type="ECO:0000313" key="2">
    <source>
        <dbReference type="EMBL" id="SUB60401.1"/>
    </source>
</evidence>
<dbReference type="InterPro" id="IPR027271">
    <property type="entry name" value="Acetolactate_synth/TF_NikR_C"/>
</dbReference>
<accession>A0A135YPE6</accession>
<dbReference type="Pfam" id="PF21699">
    <property type="entry name" value="TM1266-like"/>
    <property type="match status" value="1"/>
</dbReference>
<sequence length="87" mass="9585">MERVAVISVILEDAKVCQSEFNNVVAQYQDIVRGRMGIPFKDMGISVVSITVLASIDKINSFTGKLGNIDHITVKTAISRSMENEQN</sequence>
<dbReference type="AlphaFoldDB" id="A0A135YPE6"/>
<dbReference type="NCBIfam" id="TIGR03959">
    <property type="entry name" value="hyd_TM1266"/>
    <property type="match status" value="1"/>
</dbReference>
<dbReference type="RefSeq" id="WP_002843940.1">
    <property type="nucleotide sequence ID" value="NZ_CAMPYD010000022.1"/>
</dbReference>
<dbReference type="Proteomes" id="UP000255101">
    <property type="component" value="Unassembled WGS sequence"/>
</dbReference>
<evidence type="ECO:0000313" key="1">
    <source>
        <dbReference type="EMBL" id="KXI11256.1"/>
    </source>
</evidence>
<dbReference type="GeneID" id="79842821"/>
<reference evidence="2 4" key="2">
    <citation type="submission" date="2018-06" db="EMBL/GenBank/DDBJ databases">
        <authorList>
            <consortium name="Pathogen Informatics"/>
            <person name="Doyle S."/>
        </authorList>
    </citation>
    <scope>NUCLEOTIDE SEQUENCE [LARGE SCALE GENOMIC DNA]</scope>
    <source>
        <strain evidence="2 4">NCTC11460</strain>
    </source>
</reference>
<dbReference type="Gene3D" id="3.30.70.1150">
    <property type="entry name" value="ACT-like. Chain A, domain 2"/>
    <property type="match status" value="1"/>
</dbReference>
<name>A0A135YPE6_9FIRM</name>
<organism evidence="1 3">
    <name type="scientific">Peptostreptococcus anaerobius</name>
    <dbReference type="NCBI Taxonomy" id="1261"/>
    <lineage>
        <taxon>Bacteria</taxon>
        <taxon>Bacillati</taxon>
        <taxon>Bacillota</taxon>
        <taxon>Clostridia</taxon>
        <taxon>Peptostreptococcales</taxon>
        <taxon>Peptostreptococcaceae</taxon>
        <taxon>Peptostreptococcus</taxon>
    </lineage>
</organism>
<gene>
    <name evidence="1" type="ORF">HMPREF3195_01431</name>
    <name evidence="2" type="ORF">NCTC11460_00305</name>
</gene>